<evidence type="ECO:0000313" key="5">
    <source>
        <dbReference type="Proteomes" id="UP000595197"/>
    </source>
</evidence>
<keyword evidence="2" id="KW-0560">Oxidoreductase</keyword>
<protein>
    <submittedName>
        <fullName evidence="4">NAD(P)H-dependent oxidoreductase</fullName>
    </submittedName>
</protein>
<evidence type="ECO:0000313" key="4">
    <source>
        <dbReference type="EMBL" id="QQP90877.1"/>
    </source>
</evidence>
<feature type="domain" description="Flavodoxin-like fold" evidence="3">
    <location>
        <begin position="1"/>
        <end position="136"/>
    </location>
</feature>
<dbReference type="PANTHER" id="PTHR10204:SF34">
    <property type="entry name" value="NAD(P)H DEHYDROGENASE [QUINONE] 1 ISOFORM 1"/>
    <property type="match status" value="1"/>
</dbReference>
<sequence>MRINVIYAHPSDGSFNAAIHRTVVDTLARAGHEVRDFDLYARGFEPRLSAAEHGAHYAQGENEAPVQEYVDALRWAEALVFVFPTWWYGVPAILKGYLDRVWLPGVAFHLPADGGRIQPGLANIRKLAVVTTHGAPWWFMKLWMREPGKAVFMRGLKPLLARGCRTVHMAYPSMDKSTPDSRGRFLRKVEKTFSGF</sequence>
<name>A0ABX7B947_9PROT</name>
<dbReference type="InterPro" id="IPR029039">
    <property type="entry name" value="Flavoprotein-like_sf"/>
</dbReference>
<organism evidence="4 5">
    <name type="scientific">Skermanella cutis</name>
    <dbReference type="NCBI Taxonomy" id="2775420"/>
    <lineage>
        <taxon>Bacteria</taxon>
        <taxon>Pseudomonadati</taxon>
        <taxon>Pseudomonadota</taxon>
        <taxon>Alphaproteobacteria</taxon>
        <taxon>Rhodospirillales</taxon>
        <taxon>Azospirillaceae</taxon>
        <taxon>Skermanella</taxon>
    </lineage>
</organism>
<evidence type="ECO:0000256" key="2">
    <source>
        <dbReference type="ARBA" id="ARBA00023002"/>
    </source>
</evidence>
<dbReference type="InterPro" id="IPR003680">
    <property type="entry name" value="Flavodoxin_fold"/>
</dbReference>
<keyword evidence="5" id="KW-1185">Reference proteome</keyword>
<proteinExistence type="inferred from homology"/>
<reference evidence="4" key="1">
    <citation type="submission" date="2021-02" db="EMBL/GenBank/DDBJ databases">
        <title>Skermanella TT6 skin isolate.</title>
        <authorList>
            <person name="Lee K."/>
            <person name="Ganzorig M."/>
        </authorList>
    </citation>
    <scope>NUCLEOTIDE SEQUENCE</scope>
    <source>
        <strain evidence="4">TT6</strain>
    </source>
</reference>
<dbReference type="RefSeq" id="WP_201078283.1">
    <property type="nucleotide sequence ID" value="NZ_CP067420.1"/>
</dbReference>
<comment type="similarity">
    <text evidence="1">Belongs to the NAD(P)H dehydrogenase (quinone) family.</text>
</comment>
<dbReference type="EMBL" id="CP067420">
    <property type="protein sequence ID" value="QQP90877.1"/>
    <property type="molecule type" value="Genomic_DNA"/>
</dbReference>
<dbReference type="Pfam" id="PF02525">
    <property type="entry name" value="Flavodoxin_2"/>
    <property type="match status" value="1"/>
</dbReference>
<dbReference type="Gene3D" id="3.40.50.360">
    <property type="match status" value="1"/>
</dbReference>
<gene>
    <name evidence="4" type="ORF">IGS68_06530</name>
</gene>
<dbReference type="PANTHER" id="PTHR10204">
    <property type="entry name" value="NAD P H OXIDOREDUCTASE-RELATED"/>
    <property type="match status" value="1"/>
</dbReference>
<evidence type="ECO:0000256" key="1">
    <source>
        <dbReference type="ARBA" id="ARBA00006252"/>
    </source>
</evidence>
<dbReference type="InterPro" id="IPR051545">
    <property type="entry name" value="NAD(P)H_dehydrogenase_qn"/>
</dbReference>
<evidence type="ECO:0000259" key="3">
    <source>
        <dbReference type="Pfam" id="PF02525"/>
    </source>
</evidence>
<dbReference type="Proteomes" id="UP000595197">
    <property type="component" value="Chromosome"/>
</dbReference>
<accession>A0ABX7B947</accession>
<dbReference type="SUPFAM" id="SSF52218">
    <property type="entry name" value="Flavoproteins"/>
    <property type="match status" value="1"/>
</dbReference>